<dbReference type="WBParaSite" id="Csp11.Scaffold630.g18534.t1">
    <property type="protein sequence ID" value="Csp11.Scaffold630.g18534.t1"/>
    <property type="gene ID" value="Csp11.Scaffold630.g18534"/>
</dbReference>
<sequence length="245" mass="26534">MVLDSAKKWWSGEEKSKEKSKTGISMEIWVQQRRQFATILLQLHRQLGSDTVASTSSKIKDLSGSAASPVGNAAKATWNSDAVAATSSKIKDLSGSAASSVGNAARATWNSDAVAATSSAVSSGLSSASNGVRSWWSSEPEKRGFWSWFSPKPSDENSGDSVRGGIAGMTQNATKYVVSTHGKPGNILNIFEKSSRSGFGDARWWVRFDRPHSSFSHNLINIISIYISLMKKLPKNLTTMIRFPQ</sequence>
<dbReference type="AlphaFoldDB" id="A0A1I7UR77"/>
<evidence type="ECO:0000313" key="2">
    <source>
        <dbReference type="WBParaSite" id="Csp11.Scaffold630.g18534.t1"/>
    </source>
</evidence>
<keyword evidence="1" id="KW-1185">Reference proteome</keyword>
<dbReference type="STRING" id="1561998.A0A1I7UR77"/>
<proteinExistence type="predicted"/>
<dbReference type="eggNOG" id="ENOG502T365">
    <property type="taxonomic scope" value="Eukaryota"/>
</dbReference>
<evidence type="ECO:0000313" key="1">
    <source>
        <dbReference type="Proteomes" id="UP000095282"/>
    </source>
</evidence>
<accession>A0A1I7UR77</accession>
<organism evidence="1 2">
    <name type="scientific">Caenorhabditis tropicalis</name>
    <dbReference type="NCBI Taxonomy" id="1561998"/>
    <lineage>
        <taxon>Eukaryota</taxon>
        <taxon>Metazoa</taxon>
        <taxon>Ecdysozoa</taxon>
        <taxon>Nematoda</taxon>
        <taxon>Chromadorea</taxon>
        <taxon>Rhabditida</taxon>
        <taxon>Rhabditina</taxon>
        <taxon>Rhabditomorpha</taxon>
        <taxon>Rhabditoidea</taxon>
        <taxon>Rhabditidae</taxon>
        <taxon>Peloderinae</taxon>
        <taxon>Caenorhabditis</taxon>
    </lineage>
</organism>
<dbReference type="Proteomes" id="UP000095282">
    <property type="component" value="Unplaced"/>
</dbReference>
<protein>
    <submittedName>
        <fullName evidence="2">Uncharacterized protein</fullName>
    </submittedName>
</protein>
<name>A0A1I7UR77_9PELO</name>
<reference evidence="2" key="1">
    <citation type="submission" date="2016-11" db="UniProtKB">
        <authorList>
            <consortium name="WormBaseParasite"/>
        </authorList>
    </citation>
    <scope>IDENTIFICATION</scope>
</reference>